<dbReference type="EMBL" id="CP006935">
    <property type="protein sequence ID" value="AHC40384.1"/>
    <property type="molecule type" value="Genomic_DNA"/>
</dbReference>
<comment type="pathway">
    <text evidence="1">Purine metabolism; GMP biosynthesis via salvage pathway; GMP from guanine: step 1/1.</text>
</comment>
<comment type="catalytic activity">
    <reaction evidence="4">
        <text>IMP + diphosphate = hypoxanthine + 5-phospho-alpha-D-ribose 1-diphosphate</text>
        <dbReference type="Rhea" id="RHEA:17973"/>
        <dbReference type="ChEBI" id="CHEBI:17368"/>
        <dbReference type="ChEBI" id="CHEBI:33019"/>
        <dbReference type="ChEBI" id="CHEBI:58017"/>
        <dbReference type="ChEBI" id="CHEBI:58053"/>
        <dbReference type="EC" id="2.4.2.8"/>
    </reaction>
    <physiologicalReaction direction="right-to-left" evidence="4">
        <dbReference type="Rhea" id="RHEA:17975"/>
    </physiologicalReaction>
</comment>
<name>A0ABM5P1Q5_9MOLU</name>
<evidence type="ECO:0000259" key="5">
    <source>
        <dbReference type="Pfam" id="PF00156"/>
    </source>
</evidence>
<proteinExistence type="predicted"/>
<evidence type="ECO:0000313" key="6">
    <source>
        <dbReference type="EMBL" id="AHC40384.1"/>
    </source>
</evidence>
<gene>
    <name evidence="6" type="ORF">OVS_03150</name>
</gene>
<dbReference type="Proteomes" id="UP000018745">
    <property type="component" value="Chromosome"/>
</dbReference>
<accession>A0ABM5P1Q5</accession>
<evidence type="ECO:0000256" key="3">
    <source>
        <dbReference type="ARBA" id="ARBA00048811"/>
    </source>
</evidence>
<feature type="domain" description="Phosphoribosyltransferase" evidence="5">
    <location>
        <begin position="328"/>
        <end position="480"/>
    </location>
</feature>
<dbReference type="PANTHER" id="PTHR43340">
    <property type="entry name" value="HYPOXANTHINE-GUANINE PHOSPHORIBOSYLTRANSFERASE"/>
    <property type="match status" value="1"/>
</dbReference>
<dbReference type="CDD" id="cd06223">
    <property type="entry name" value="PRTases_typeI"/>
    <property type="match status" value="1"/>
</dbReference>
<keyword evidence="7" id="KW-1185">Reference proteome</keyword>
<dbReference type="PANTHER" id="PTHR43340:SF1">
    <property type="entry name" value="HYPOXANTHINE PHOSPHORIBOSYLTRANSFERASE"/>
    <property type="match status" value="1"/>
</dbReference>
<organism evidence="6 7">
    <name type="scientific">Mycoplasma ovis str. Michigan</name>
    <dbReference type="NCBI Taxonomy" id="1415773"/>
    <lineage>
        <taxon>Bacteria</taxon>
        <taxon>Bacillati</taxon>
        <taxon>Mycoplasmatota</taxon>
        <taxon>Mollicutes</taxon>
        <taxon>Mycoplasmataceae</taxon>
        <taxon>Mycoplasma</taxon>
    </lineage>
</organism>
<sequence>MQFTSPLAIGVTSRHWVNIFEAHLDWARVNQQIDDHDYNTTVNQLKTFSSEIPESSFENFKTSIRYALSGKASDILSKIPESFAFHLSQSLVVKENNSVTLRSYYQYRNVVRDMALQHKNVLQKLNGKVTTVGYQFSLFYNTLSDILEKFILSRRYLEIVNAGSDLSHFIEDYSLNQLDFIAKKLELFNVSTFASSNQNGFVASAKDLSRLSKGMINYVKHLHSKGQLDSFDNELVNQIQSSADSVISFNHQNFDVDFDTYSSLFIQTNNAFSGTIRILQSIKLREKDIEKEVSGVNQGQIEAAINSLFSRIFDKEKKREVLGKIFFEAPEMENMIYRLAQQINNEYRDSKNPVCCVGFTEGAIVLLGKIIPLFNFPLYLVTYKISLYGSEVSGDATKEIDVNFDNYKYDGNRVLVFDDILNIGLTVTKFIEQARKKTKAIDFKVCVLFKKPNEKNIYGDADFSGSSVSDEWLVGFGLDSNFQHRNIDATGTLKESPKDN</sequence>
<evidence type="ECO:0000256" key="4">
    <source>
        <dbReference type="ARBA" id="ARBA00049402"/>
    </source>
</evidence>
<evidence type="ECO:0000256" key="2">
    <source>
        <dbReference type="ARBA" id="ARBA00022099"/>
    </source>
</evidence>
<dbReference type="InterPro" id="IPR029057">
    <property type="entry name" value="PRTase-like"/>
</dbReference>
<dbReference type="Gene3D" id="3.40.50.2020">
    <property type="match status" value="1"/>
</dbReference>
<dbReference type="SUPFAM" id="SSF53271">
    <property type="entry name" value="PRTase-like"/>
    <property type="match status" value="1"/>
</dbReference>
<evidence type="ECO:0000256" key="1">
    <source>
        <dbReference type="ARBA" id="ARBA00004676"/>
    </source>
</evidence>
<dbReference type="InterPro" id="IPR050408">
    <property type="entry name" value="HGPRT"/>
</dbReference>
<protein>
    <recommendedName>
        <fullName evidence="2">Hypoxanthine-guanine phosphoribosyltransferase</fullName>
    </recommendedName>
</protein>
<evidence type="ECO:0000313" key="7">
    <source>
        <dbReference type="Proteomes" id="UP000018745"/>
    </source>
</evidence>
<comment type="catalytic activity">
    <reaction evidence="3">
        <text>GMP + diphosphate = guanine + 5-phospho-alpha-D-ribose 1-diphosphate</text>
        <dbReference type="Rhea" id="RHEA:25424"/>
        <dbReference type="ChEBI" id="CHEBI:16235"/>
        <dbReference type="ChEBI" id="CHEBI:33019"/>
        <dbReference type="ChEBI" id="CHEBI:58017"/>
        <dbReference type="ChEBI" id="CHEBI:58115"/>
        <dbReference type="EC" id="2.4.2.8"/>
    </reaction>
    <physiologicalReaction direction="right-to-left" evidence="3">
        <dbReference type="Rhea" id="RHEA:25426"/>
    </physiologicalReaction>
</comment>
<dbReference type="InterPro" id="IPR000836">
    <property type="entry name" value="PRTase_dom"/>
</dbReference>
<dbReference type="Pfam" id="PF00156">
    <property type="entry name" value="Pribosyltran"/>
    <property type="match status" value="1"/>
</dbReference>
<reference evidence="6 7" key="1">
    <citation type="journal article" date="2014" name="Genome Announc.">
        <title>Complete Genome Sequence of Mycoplasma ovis Strain Michigan, a Hemoplasma of Sheep with Two Distinct 16S rRNA Genes.</title>
        <authorList>
            <person name="Deshuillers P.L."/>
            <person name="Santos A.P."/>
            <person name="do Nascimento N.C."/>
            <person name="Hampel J.A."/>
            <person name="Bergin I.L."/>
            <person name="Dyson M.C."/>
            <person name="Messick J.B."/>
        </authorList>
    </citation>
    <scope>NUCLEOTIDE SEQUENCE [LARGE SCALE GENOMIC DNA]</scope>
    <source>
        <strain evidence="6 7">Michigan</strain>
    </source>
</reference>
<dbReference type="RefSeq" id="WP_024071397.1">
    <property type="nucleotide sequence ID" value="NC_023062.1"/>
</dbReference>